<accession>A0A0D8XYX2</accession>
<organism evidence="1 2">
    <name type="scientific">Dictyocaulus viviparus</name>
    <name type="common">Bovine lungworm</name>
    <dbReference type="NCBI Taxonomy" id="29172"/>
    <lineage>
        <taxon>Eukaryota</taxon>
        <taxon>Metazoa</taxon>
        <taxon>Ecdysozoa</taxon>
        <taxon>Nematoda</taxon>
        <taxon>Chromadorea</taxon>
        <taxon>Rhabditida</taxon>
        <taxon>Rhabditina</taxon>
        <taxon>Rhabditomorpha</taxon>
        <taxon>Strongyloidea</taxon>
        <taxon>Metastrongylidae</taxon>
        <taxon>Dictyocaulus</taxon>
    </lineage>
</organism>
<proteinExistence type="predicted"/>
<reference evidence="2" key="2">
    <citation type="journal article" date="2016" name="Sci. Rep.">
        <title>Dictyocaulus viviparus genome, variome and transcriptome elucidate lungworm biology and support future intervention.</title>
        <authorList>
            <person name="McNulty S.N."/>
            <person name="Strube C."/>
            <person name="Rosa B.A."/>
            <person name="Martin J.C."/>
            <person name="Tyagi R."/>
            <person name="Choi Y.J."/>
            <person name="Wang Q."/>
            <person name="Hallsworth Pepin K."/>
            <person name="Zhang X."/>
            <person name="Ozersky P."/>
            <person name="Wilson R.K."/>
            <person name="Sternberg P.W."/>
            <person name="Gasser R.B."/>
            <person name="Mitreva M."/>
        </authorList>
    </citation>
    <scope>NUCLEOTIDE SEQUENCE [LARGE SCALE GENOMIC DNA]</scope>
    <source>
        <strain evidence="2">HannoverDv2000</strain>
    </source>
</reference>
<protein>
    <submittedName>
        <fullName evidence="1">Uncharacterized protein</fullName>
    </submittedName>
</protein>
<sequence>MIVYSMNVNTIHLLRQCPSDLTVTLVQCDDICDATPCATELSGTSFHYRFHGAHYLKEEKRRHDDHLQAAFLSVRHHTISHKVYQYKYEARDSINGSTVWY</sequence>
<evidence type="ECO:0000313" key="2">
    <source>
        <dbReference type="Proteomes" id="UP000053766"/>
    </source>
</evidence>
<dbReference type="AlphaFoldDB" id="A0A0D8XYX2"/>
<dbReference type="EMBL" id="KN716222">
    <property type="protein sequence ID" value="KJH49838.1"/>
    <property type="molecule type" value="Genomic_DNA"/>
</dbReference>
<name>A0A0D8XYX2_DICVI</name>
<reference evidence="1 2" key="1">
    <citation type="submission" date="2013-11" db="EMBL/GenBank/DDBJ databases">
        <title>Draft genome of the bovine lungworm Dictyocaulus viviparus.</title>
        <authorList>
            <person name="Mitreva M."/>
        </authorList>
    </citation>
    <scope>NUCLEOTIDE SEQUENCE [LARGE SCALE GENOMIC DNA]</scope>
    <source>
        <strain evidence="1 2">HannoverDv2000</strain>
    </source>
</reference>
<keyword evidence="2" id="KW-1185">Reference proteome</keyword>
<dbReference type="Proteomes" id="UP000053766">
    <property type="component" value="Unassembled WGS sequence"/>
</dbReference>
<evidence type="ECO:0000313" key="1">
    <source>
        <dbReference type="EMBL" id="KJH49838.1"/>
    </source>
</evidence>
<gene>
    <name evidence="1" type="ORF">DICVIV_04022</name>
</gene>